<feature type="transmembrane region" description="Helical" evidence="1">
    <location>
        <begin position="170"/>
        <end position="194"/>
    </location>
</feature>
<comment type="caution">
    <text evidence="3">The sequence shown here is derived from an EMBL/GenBank/DDBJ whole genome shotgun (WGS) entry which is preliminary data.</text>
</comment>
<proteinExistence type="predicted"/>
<organism evidence="3 4">
    <name type="scientific">Enhygromyxa salina</name>
    <dbReference type="NCBI Taxonomy" id="215803"/>
    <lineage>
        <taxon>Bacteria</taxon>
        <taxon>Pseudomonadati</taxon>
        <taxon>Myxococcota</taxon>
        <taxon>Polyangia</taxon>
        <taxon>Nannocystales</taxon>
        <taxon>Nannocystaceae</taxon>
        <taxon>Enhygromyxa</taxon>
    </lineage>
</organism>
<evidence type="ECO:0000256" key="1">
    <source>
        <dbReference type="SAM" id="Phobius"/>
    </source>
</evidence>
<dbReference type="Gene3D" id="3.10.490.10">
    <property type="entry name" value="Gamma-glutamyl cyclotransferase-like"/>
    <property type="match status" value="1"/>
</dbReference>
<evidence type="ECO:0000259" key="2">
    <source>
        <dbReference type="Pfam" id="PF06094"/>
    </source>
</evidence>
<dbReference type="AlphaFoldDB" id="A0A2S9XBV4"/>
<dbReference type="OrthoDB" id="141582at2"/>
<dbReference type="InterPro" id="IPR036568">
    <property type="entry name" value="GGCT-like_sf"/>
</dbReference>
<keyword evidence="1" id="KW-0812">Transmembrane</keyword>
<dbReference type="InterPro" id="IPR013024">
    <property type="entry name" value="GGCT-like"/>
</dbReference>
<sequence>MPRVFVYGAQMAHPESVGAAWPARIADHAVRFVVRGVPLFEPAFAGLEPAPGETALGVIIDFSDETWAKLVRFERGYEVVELDAELLDPDHAAEIHSRGATVTCFAFRLDPRQRTATPRRPSARYARKLAAGARAHGLPPELIARYERAVSEGGRASLALAWLFPLASRIGLVSTTALVGLLLAGLAFALVHLLG</sequence>
<evidence type="ECO:0000313" key="3">
    <source>
        <dbReference type="EMBL" id="PRP90335.1"/>
    </source>
</evidence>
<keyword evidence="1" id="KW-1133">Transmembrane helix</keyword>
<dbReference type="RefSeq" id="WP_106395693.1">
    <property type="nucleotide sequence ID" value="NZ_PVNK01000283.1"/>
</dbReference>
<feature type="domain" description="Gamma-glutamylcyclotransferase AIG2-like" evidence="2">
    <location>
        <begin position="4"/>
        <end position="124"/>
    </location>
</feature>
<dbReference type="InterPro" id="IPR009288">
    <property type="entry name" value="AIG2-like_dom"/>
</dbReference>
<keyword evidence="1" id="KW-0472">Membrane</keyword>
<keyword evidence="4" id="KW-1185">Reference proteome</keyword>
<protein>
    <recommendedName>
        <fullName evidence="2">Gamma-glutamylcyclotransferase AIG2-like domain-containing protein</fullName>
    </recommendedName>
</protein>
<gene>
    <name evidence="3" type="ORF">ENSA5_65320</name>
</gene>
<dbReference type="SUPFAM" id="SSF110857">
    <property type="entry name" value="Gamma-glutamyl cyclotransferase-like"/>
    <property type="match status" value="1"/>
</dbReference>
<dbReference type="Proteomes" id="UP000237968">
    <property type="component" value="Unassembled WGS sequence"/>
</dbReference>
<dbReference type="CDD" id="cd06661">
    <property type="entry name" value="GGCT_like"/>
    <property type="match status" value="1"/>
</dbReference>
<accession>A0A2S9XBV4</accession>
<reference evidence="3 4" key="1">
    <citation type="submission" date="2018-03" db="EMBL/GenBank/DDBJ databases">
        <title>Draft Genome Sequences of the Obligatory Marine Myxobacteria Enhygromyxa salina SWB005.</title>
        <authorList>
            <person name="Poehlein A."/>
            <person name="Moghaddam J.A."/>
            <person name="Harms H."/>
            <person name="Alanjari M."/>
            <person name="Koenig G.M."/>
            <person name="Daniel R."/>
            <person name="Schaeberle T.F."/>
        </authorList>
    </citation>
    <scope>NUCLEOTIDE SEQUENCE [LARGE SCALE GENOMIC DNA]</scope>
    <source>
        <strain evidence="3 4">SWB005</strain>
    </source>
</reference>
<dbReference type="EMBL" id="PVNK01000283">
    <property type="protein sequence ID" value="PRP90335.1"/>
    <property type="molecule type" value="Genomic_DNA"/>
</dbReference>
<name>A0A2S9XBV4_9BACT</name>
<evidence type="ECO:0000313" key="4">
    <source>
        <dbReference type="Proteomes" id="UP000237968"/>
    </source>
</evidence>
<dbReference type="Pfam" id="PF06094">
    <property type="entry name" value="GGACT"/>
    <property type="match status" value="1"/>
</dbReference>